<dbReference type="GeneTree" id="ENSGT00940000154726"/>
<sequence>MKIEKTVLEKFCWKVKTAFQFLQLYYSFIHENLPSEKRKNLSFERLEAQLKTCYCRIMFSKAKPSVLALSIIVLTSQAQKFIELTEGVECLQKHSKINCRDLTFWQKLVAMCLTEYSSNKCSKPNVQKLKWIVSGHIAHQLKHSYYKIFQQSLKLSLNRILMLCPSKAIYTNANTLELLNKDYCWHETGALV</sequence>
<name>A0A4X2KJL3_VOMUR</name>
<evidence type="ECO:0000313" key="2">
    <source>
        <dbReference type="Proteomes" id="UP000314987"/>
    </source>
</evidence>
<dbReference type="Proteomes" id="UP000314987">
    <property type="component" value="Unassembled WGS sequence"/>
</dbReference>
<reference evidence="1" key="3">
    <citation type="submission" date="2025-09" db="UniProtKB">
        <authorList>
            <consortium name="Ensembl"/>
        </authorList>
    </citation>
    <scope>IDENTIFICATION</scope>
</reference>
<accession>A0A4X2KJL3</accession>
<evidence type="ECO:0008006" key="3">
    <source>
        <dbReference type="Google" id="ProtNLM"/>
    </source>
</evidence>
<dbReference type="OMA" id="AMCLTEY"/>
<dbReference type="Ensembl" id="ENSVURT00010010789.1">
    <property type="protein sequence ID" value="ENSVURP00010009510.1"/>
    <property type="gene ID" value="ENSVURG00010007362.1"/>
</dbReference>
<dbReference type="AlphaFoldDB" id="A0A4X2KJL3"/>
<reference evidence="2" key="1">
    <citation type="submission" date="2018-12" db="EMBL/GenBank/DDBJ databases">
        <authorList>
            <person name="Yazar S."/>
        </authorList>
    </citation>
    <scope>NUCLEOTIDE SEQUENCE [LARGE SCALE GENOMIC DNA]</scope>
</reference>
<dbReference type="Gene3D" id="1.10.472.10">
    <property type="entry name" value="Cyclin-like"/>
    <property type="match status" value="1"/>
</dbReference>
<reference evidence="1" key="2">
    <citation type="submission" date="2025-08" db="UniProtKB">
        <authorList>
            <consortium name="Ensembl"/>
        </authorList>
    </citation>
    <scope>IDENTIFICATION</scope>
</reference>
<organism evidence="1 2">
    <name type="scientific">Vombatus ursinus</name>
    <name type="common">Common wombat</name>
    <dbReference type="NCBI Taxonomy" id="29139"/>
    <lineage>
        <taxon>Eukaryota</taxon>
        <taxon>Metazoa</taxon>
        <taxon>Chordata</taxon>
        <taxon>Craniata</taxon>
        <taxon>Vertebrata</taxon>
        <taxon>Euteleostomi</taxon>
        <taxon>Mammalia</taxon>
        <taxon>Metatheria</taxon>
        <taxon>Diprotodontia</taxon>
        <taxon>Vombatidae</taxon>
        <taxon>Vombatus</taxon>
    </lineage>
</organism>
<proteinExistence type="predicted"/>
<dbReference type="STRING" id="29139.ENSVURP00010009510"/>
<evidence type="ECO:0000313" key="1">
    <source>
        <dbReference type="Ensembl" id="ENSVURP00010009510.1"/>
    </source>
</evidence>
<keyword evidence="2" id="KW-1185">Reference proteome</keyword>
<protein>
    <recommendedName>
        <fullName evidence="3">Cyclin G1</fullName>
    </recommendedName>
</protein>